<protein>
    <recommendedName>
        <fullName evidence="2">UPF0102 protein E3T53_09795</fullName>
    </recommendedName>
</protein>
<dbReference type="InterPro" id="IPR011335">
    <property type="entry name" value="Restrct_endonuc-II-like"/>
</dbReference>
<dbReference type="NCBIfam" id="NF009150">
    <property type="entry name" value="PRK12497.1-3"/>
    <property type="match status" value="1"/>
</dbReference>
<organism evidence="3 4">
    <name type="scientific">Cryobacterium psychrophilum</name>
    <dbReference type="NCBI Taxonomy" id="41988"/>
    <lineage>
        <taxon>Bacteria</taxon>
        <taxon>Bacillati</taxon>
        <taxon>Actinomycetota</taxon>
        <taxon>Actinomycetes</taxon>
        <taxon>Micrococcales</taxon>
        <taxon>Microbacteriaceae</taxon>
        <taxon>Cryobacterium</taxon>
    </lineage>
</organism>
<keyword evidence="4" id="KW-1185">Reference proteome</keyword>
<gene>
    <name evidence="3" type="ORF">E3T53_09795</name>
</gene>
<dbReference type="InterPro" id="IPR011856">
    <property type="entry name" value="tRNA_endonuc-like_dom_sf"/>
</dbReference>
<dbReference type="GO" id="GO:0003676">
    <property type="term" value="F:nucleic acid binding"/>
    <property type="evidence" value="ECO:0007669"/>
    <property type="project" value="InterPro"/>
</dbReference>
<dbReference type="PANTHER" id="PTHR34039">
    <property type="entry name" value="UPF0102 PROTEIN YRAN"/>
    <property type="match status" value="1"/>
</dbReference>
<dbReference type="PANTHER" id="PTHR34039:SF1">
    <property type="entry name" value="UPF0102 PROTEIN YRAN"/>
    <property type="match status" value="1"/>
</dbReference>
<proteinExistence type="inferred from homology"/>
<dbReference type="NCBIfam" id="NF009154">
    <property type="entry name" value="PRK12497.3-3"/>
    <property type="match status" value="1"/>
</dbReference>
<dbReference type="RefSeq" id="WP_134174314.1">
    <property type="nucleotide sequence ID" value="NZ_SODI01000001.1"/>
</dbReference>
<sequence length="118" mass="13300">MARKDQLGRYGEDCAAAYLGAAGYRVIARNWRCPDGEVDLIVERDEQVVFVEVKTRSSASFGHPFEAITAKKLARMRRLAGLWCSQAEVWPNRIRVDAVAVIAERGREPVIEHLRGVF</sequence>
<dbReference type="Proteomes" id="UP000298218">
    <property type="component" value="Unassembled WGS sequence"/>
</dbReference>
<dbReference type="Pfam" id="PF02021">
    <property type="entry name" value="UPF0102"/>
    <property type="match status" value="1"/>
</dbReference>
<comment type="similarity">
    <text evidence="1 2">Belongs to the UPF0102 family.</text>
</comment>
<dbReference type="Gene3D" id="3.40.1350.10">
    <property type="match status" value="1"/>
</dbReference>
<evidence type="ECO:0000313" key="3">
    <source>
        <dbReference type="EMBL" id="TFD78474.1"/>
    </source>
</evidence>
<dbReference type="InterPro" id="IPR003509">
    <property type="entry name" value="UPF0102_YraN-like"/>
</dbReference>
<evidence type="ECO:0000256" key="1">
    <source>
        <dbReference type="ARBA" id="ARBA00006738"/>
    </source>
</evidence>
<accession>A0A4Y8KRD3</accession>
<dbReference type="EMBL" id="SOHQ01000028">
    <property type="protein sequence ID" value="TFD78474.1"/>
    <property type="molecule type" value="Genomic_DNA"/>
</dbReference>
<name>A0A4Y8KRD3_9MICO</name>
<dbReference type="AlphaFoldDB" id="A0A4Y8KRD3"/>
<evidence type="ECO:0000313" key="4">
    <source>
        <dbReference type="Proteomes" id="UP000298218"/>
    </source>
</evidence>
<dbReference type="HAMAP" id="MF_00048">
    <property type="entry name" value="UPF0102"/>
    <property type="match status" value="1"/>
</dbReference>
<comment type="caution">
    <text evidence="3">The sequence shown here is derived from an EMBL/GenBank/DDBJ whole genome shotgun (WGS) entry which is preliminary data.</text>
</comment>
<reference evidence="3 4" key="1">
    <citation type="submission" date="2019-03" db="EMBL/GenBank/DDBJ databases">
        <title>Genomics of glacier-inhabiting Cryobacterium strains.</title>
        <authorList>
            <person name="Liu Q."/>
            <person name="Xin Y.-H."/>
        </authorList>
    </citation>
    <scope>NUCLEOTIDE SEQUENCE [LARGE SCALE GENOMIC DNA]</scope>
    <source>
        <strain evidence="3 4">CGMCC 1.4292</strain>
    </source>
</reference>
<evidence type="ECO:0000256" key="2">
    <source>
        <dbReference type="HAMAP-Rule" id="MF_00048"/>
    </source>
</evidence>
<dbReference type="OrthoDB" id="9794876at2"/>
<dbReference type="CDD" id="cd20736">
    <property type="entry name" value="PoNe_Nuclease"/>
    <property type="match status" value="1"/>
</dbReference>
<dbReference type="SUPFAM" id="SSF52980">
    <property type="entry name" value="Restriction endonuclease-like"/>
    <property type="match status" value="1"/>
</dbReference>